<dbReference type="GO" id="GO:0016020">
    <property type="term" value="C:membrane"/>
    <property type="evidence" value="ECO:0007669"/>
    <property type="project" value="UniProtKB-SubCell"/>
</dbReference>
<feature type="transmembrane region" description="Helical" evidence="5">
    <location>
        <begin position="29"/>
        <end position="50"/>
    </location>
</feature>
<proteinExistence type="predicted"/>
<protein>
    <recommendedName>
        <fullName evidence="6">VTT domain-containing protein</fullName>
    </recommendedName>
</protein>
<accession>A0A2Z6PRA5</accession>
<dbReference type="GO" id="GO:0000045">
    <property type="term" value="P:autophagosome assembly"/>
    <property type="evidence" value="ECO:0007669"/>
    <property type="project" value="TreeGrafter"/>
</dbReference>
<gene>
    <name evidence="7" type="ORF">TSUD_408010</name>
</gene>
<feature type="transmembrane region" description="Helical" evidence="5">
    <location>
        <begin position="117"/>
        <end position="141"/>
    </location>
</feature>
<evidence type="ECO:0000256" key="5">
    <source>
        <dbReference type="SAM" id="Phobius"/>
    </source>
</evidence>
<feature type="transmembrane region" description="Helical" evidence="5">
    <location>
        <begin position="189"/>
        <end position="210"/>
    </location>
</feature>
<evidence type="ECO:0000313" key="7">
    <source>
        <dbReference type="EMBL" id="GAU49759.1"/>
    </source>
</evidence>
<evidence type="ECO:0000256" key="1">
    <source>
        <dbReference type="ARBA" id="ARBA00004141"/>
    </source>
</evidence>
<evidence type="ECO:0000313" key="8">
    <source>
        <dbReference type="Proteomes" id="UP000242715"/>
    </source>
</evidence>
<dbReference type="Pfam" id="PF09335">
    <property type="entry name" value="VTT_dom"/>
    <property type="match status" value="1"/>
</dbReference>
<comment type="subcellular location">
    <subcellularLocation>
        <location evidence="1">Membrane</location>
        <topology evidence="1">Multi-pass membrane protein</topology>
    </subcellularLocation>
</comment>
<dbReference type="PANTHER" id="PTHR43220:SF7">
    <property type="entry name" value="SNARE ASSOCIATED GOLGI PROTEIN FAMILY"/>
    <property type="match status" value="1"/>
</dbReference>
<dbReference type="EMBL" id="DF974623">
    <property type="protein sequence ID" value="GAU49759.1"/>
    <property type="molecule type" value="Genomic_DNA"/>
</dbReference>
<evidence type="ECO:0000256" key="2">
    <source>
        <dbReference type="ARBA" id="ARBA00022692"/>
    </source>
</evidence>
<evidence type="ECO:0000256" key="3">
    <source>
        <dbReference type="ARBA" id="ARBA00022989"/>
    </source>
</evidence>
<dbReference type="OrthoDB" id="3364966at2759"/>
<evidence type="ECO:0000256" key="4">
    <source>
        <dbReference type="ARBA" id="ARBA00023136"/>
    </source>
</evidence>
<keyword evidence="8" id="KW-1185">Reference proteome</keyword>
<feature type="transmembrane region" description="Helical" evidence="5">
    <location>
        <begin position="162"/>
        <end position="183"/>
    </location>
</feature>
<reference evidence="8" key="1">
    <citation type="journal article" date="2017" name="Front. Plant Sci.">
        <title>Climate Clever Clovers: New Paradigm to Reduce the Environmental Footprint of Ruminants by Breeding Low Methanogenic Forages Utilizing Haplotype Variation.</title>
        <authorList>
            <person name="Kaur P."/>
            <person name="Appels R."/>
            <person name="Bayer P.E."/>
            <person name="Keeble-Gagnere G."/>
            <person name="Wang J."/>
            <person name="Hirakawa H."/>
            <person name="Shirasawa K."/>
            <person name="Vercoe P."/>
            <person name="Stefanova K."/>
            <person name="Durmic Z."/>
            <person name="Nichols P."/>
            <person name="Revell C."/>
            <person name="Isobe S.N."/>
            <person name="Edwards D."/>
            <person name="Erskine W."/>
        </authorList>
    </citation>
    <scope>NUCLEOTIDE SEQUENCE [LARGE SCALE GENOMIC DNA]</scope>
    <source>
        <strain evidence="8">cv. Daliak</strain>
    </source>
</reference>
<dbReference type="InterPro" id="IPR045014">
    <property type="entry name" value="TM41A/B"/>
</dbReference>
<keyword evidence="2 5" id="KW-0812">Transmembrane</keyword>
<dbReference type="PANTHER" id="PTHR43220">
    <property type="match status" value="1"/>
</dbReference>
<evidence type="ECO:0000259" key="6">
    <source>
        <dbReference type="Pfam" id="PF09335"/>
    </source>
</evidence>
<name>A0A2Z6PRA5_TRISU</name>
<sequence length="294" mass="32615">MEKHGDTNDATIIKPIPLPSKFPLSFFEATVASTVALGFIIGLLGVYLTMPDSDYSFLKLPRTLHDLQLLRGQNLSRKWIEFLNLMWHRQTFMIPGTVFMSLLAGALFGVFKGVALVVFTATAGASSCFFLSKLIGRPLLFSLWPDKLKFFQTQVAKRRKSLLNYMLFLRLTPTLPNTFINFASPIVDVPYHIFFLGTVIGLIPAAYVTVRAGLALGELQSVGDLYDFNSIATSIPTTVCVQIFRKKRLQHGSPLMVSLPSAAVVQDNHIIDAGGKKRRSKESVYALCSYAVMN</sequence>
<feature type="domain" description="VTT" evidence="6">
    <location>
        <begin position="94"/>
        <end position="213"/>
    </location>
</feature>
<keyword evidence="3 5" id="KW-1133">Transmembrane helix</keyword>
<dbReference type="Proteomes" id="UP000242715">
    <property type="component" value="Unassembled WGS sequence"/>
</dbReference>
<keyword evidence="4 5" id="KW-0472">Membrane</keyword>
<organism evidence="7 8">
    <name type="scientific">Trifolium subterraneum</name>
    <name type="common">Subterranean clover</name>
    <dbReference type="NCBI Taxonomy" id="3900"/>
    <lineage>
        <taxon>Eukaryota</taxon>
        <taxon>Viridiplantae</taxon>
        <taxon>Streptophyta</taxon>
        <taxon>Embryophyta</taxon>
        <taxon>Tracheophyta</taxon>
        <taxon>Spermatophyta</taxon>
        <taxon>Magnoliopsida</taxon>
        <taxon>eudicotyledons</taxon>
        <taxon>Gunneridae</taxon>
        <taxon>Pentapetalae</taxon>
        <taxon>rosids</taxon>
        <taxon>fabids</taxon>
        <taxon>Fabales</taxon>
        <taxon>Fabaceae</taxon>
        <taxon>Papilionoideae</taxon>
        <taxon>50 kb inversion clade</taxon>
        <taxon>NPAAA clade</taxon>
        <taxon>Hologalegina</taxon>
        <taxon>IRL clade</taxon>
        <taxon>Trifolieae</taxon>
        <taxon>Trifolium</taxon>
    </lineage>
</organism>
<dbReference type="AlphaFoldDB" id="A0A2Z6PRA5"/>
<feature type="transmembrane region" description="Helical" evidence="5">
    <location>
        <begin position="92"/>
        <end position="111"/>
    </location>
</feature>
<dbReference type="InterPro" id="IPR032816">
    <property type="entry name" value="VTT_dom"/>
</dbReference>